<sequence length="32" mass="3385">MASKLWHPTAGRVDPALVVLVTDEGELSGVVH</sequence>
<protein>
    <submittedName>
        <fullName evidence="1">Uncharacterized protein</fullName>
    </submittedName>
</protein>
<accession>A0A852Z6W9</accession>
<dbReference type="AlphaFoldDB" id="A0A852Z6W9"/>
<proteinExistence type="predicted"/>
<name>A0A852Z6W9_9ACTN</name>
<keyword evidence="2" id="KW-1185">Reference proteome</keyword>
<gene>
    <name evidence="1" type="ORF">F4554_000270</name>
</gene>
<dbReference type="Proteomes" id="UP000579605">
    <property type="component" value="Unassembled WGS sequence"/>
</dbReference>
<comment type="caution">
    <text evidence="1">The sequence shown here is derived from an EMBL/GenBank/DDBJ whole genome shotgun (WGS) entry which is preliminary data.</text>
</comment>
<dbReference type="EMBL" id="JACBZH010000001">
    <property type="protein sequence ID" value="NYH87632.1"/>
    <property type="molecule type" value="Genomic_DNA"/>
</dbReference>
<reference evidence="1 2" key="1">
    <citation type="submission" date="2020-07" db="EMBL/GenBank/DDBJ databases">
        <title>Sequencing the genomes of 1000 actinobacteria strains.</title>
        <authorList>
            <person name="Klenk H.-P."/>
        </authorList>
    </citation>
    <scope>NUCLEOTIDE SEQUENCE [LARGE SCALE GENOMIC DNA]</scope>
    <source>
        <strain evidence="1 2">DSM 18448</strain>
    </source>
</reference>
<organism evidence="1 2">
    <name type="scientific">Actinopolymorpha rutila</name>
    <dbReference type="NCBI Taxonomy" id="446787"/>
    <lineage>
        <taxon>Bacteria</taxon>
        <taxon>Bacillati</taxon>
        <taxon>Actinomycetota</taxon>
        <taxon>Actinomycetes</taxon>
        <taxon>Propionibacteriales</taxon>
        <taxon>Actinopolymorphaceae</taxon>
        <taxon>Actinopolymorpha</taxon>
    </lineage>
</organism>
<evidence type="ECO:0000313" key="2">
    <source>
        <dbReference type="Proteomes" id="UP000579605"/>
    </source>
</evidence>
<evidence type="ECO:0000313" key="1">
    <source>
        <dbReference type="EMBL" id="NYH87632.1"/>
    </source>
</evidence>